<keyword evidence="2" id="KW-1185">Reference proteome</keyword>
<evidence type="ECO:0000313" key="2">
    <source>
        <dbReference type="Proteomes" id="UP001211065"/>
    </source>
</evidence>
<reference evidence="1" key="1">
    <citation type="submission" date="2020-05" db="EMBL/GenBank/DDBJ databases">
        <title>Phylogenomic resolution of chytrid fungi.</title>
        <authorList>
            <person name="Stajich J.E."/>
            <person name="Amses K."/>
            <person name="Simmons R."/>
            <person name="Seto K."/>
            <person name="Myers J."/>
            <person name="Bonds A."/>
            <person name="Quandt C.A."/>
            <person name="Barry K."/>
            <person name="Liu P."/>
            <person name="Grigoriev I."/>
            <person name="Longcore J.E."/>
            <person name="James T.Y."/>
        </authorList>
    </citation>
    <scope>NUCLEOTIDE SEQUENCE</scope>
    <source>
        <strain evidence="1">JEL0476</strain>
    </source>
</reference>
<sequence>MTGSVSTILNGLLSFMLEDTSTTGSIITTKSRELGIQEIKNFENSLETSNNEIQNEDRTISAIHDGNLVNRKAQIKLKKDYNTEVNNIRQGTSSSFCYLFIVKVSERIV</sequence>
<organism evidence="1 2">
    <name type="scientific">Clydaea vesicula</name>
    <dbReference type="NCBI Taxonomy" id="447962"/>
    <lineage>
        <taxon>Eukaryota</taxon>
        <taxon>Fungi</taxon>
        <taxon>Fungi incertae sedis</taxon>
        <taxon>Chytridiomycota</taxon>
        <taxon>Chytridiomycota incertae sedis</taxon>
        <taxon>Chytridiomycetes</taxon>
        <taxon>Lobulomycetales</taxon>
        <taxon>Lobulomycetaceae</taxon>
        <taxon>Clydaea</taxon>
    </lineage>
</organism>
<dbReference type="Proteomes" id="UP001211065">
    <property type="component" value="Unassembled WGS sequence"/>
</dbReference>
<comment type="caution">
    <text evidence="1">The sequence shown here is derived from an EMBL/GenBank/DDBJ whole genome shotgun (WGS) entry which is preliminary data.</text>
</comment>
<dbReference type="AlphaFoldDB" id="A0AAD5XYC5"/>
<dbReference type="EMBL" id="JADGJW010000044">
    <property type="protein sequence ID" value="KAJ3226107.1"/>
    <property type="molecule type" value="Genomic_DNA"/>
</dbReference>
<evidence type="ECO:0000313" key="1">
    <source>
        <dbReference type="EMBL" id="KAJ3226107.1"/>
    </source>
</evidence>
<name>A0AAD5XYC5_9FUNG</name>
<protein>
    <submittedName>
        <fullName evidence="1">Uncharacterized protein</fullName>
    </submittedName>
</protein>
<proteinExistence type="predicted"/>
<accession>A0AAD5XYC5</accession>
<gene>
    <name evidence="1" type="ORF">HK099_005576</name>
</gene>